<keyword evidence="5" id="KW-0067">ATP-binding</keyword>
<evidence type="ECO:0000256" key="5">
    <source>
        <dbReference type="ARBA" id="ARBA00022840"/>
    </source>
</evidence>
<keyword evidence="4" id="KW-0418">Kinase</keyword>
<dbReference type="InterPro" id="IPR042213">
    <property type="entry name" value="NBD_C_sf"/>
</dbReference>
<evidence type="ECO:0000313" key="10">
    <source>
        <dbReference type="Proteomes" id="UP000199387"/>
    </source>
</evidence>
<dbReference type="STRING" id="1236220.SAMN04488112_11397"/>
<dbReference type="Pfam" id="PF07005">
    <property type="entry name" value="SBD_N"/>
    <property type="match status" value="1"/>
</dbReference>
<name>A0A1G6NMY3_9BACL</name>
<keyword evidence="3" id="KW-0547">Nucleotide-binding</keyword>
<evidence type="ECO:0000256" key="4">
    <source>
        <dbReference type="ARBA" id="ARBA00022777"/>
    </source>
</evidence>
<feature type="domain" description="Four-carbon acid sugar kinase N-terminal" evidence="7">
    <location>
        <begin position="12"/>
        <end position="228"/>
    </location>
</feature>
<dbReference type="AlphaFoldDB" id="A0A1G6NMY3"/>
<dbReference type="InterPro" id="IPR037051">
    <property type="entry name" value="4-carb_acid_sugar_kinase_N_sf"/>
</dbReference>
<keyword evidence="6" id="KW-0119">Carbohydrate metabolism</keyword>
<dbReference type="EMBL" id="FMZA01000013">
    <property type="protein sequence ID" value="SDC69263.1"/>
    <property type="molecule type" value="Genomic_DNA"/>
</dbReference>
<dbReference type="InterPro" id="IPR010737">
    <property type="entry name" value="4-carb_acid_sugar_kinase_N"/>
</dbReference>
<gene>
    <name evidence="9" type="ORF">SAMN04488112_11397</name>
</gene>
<organism evidence="9 10">
    <name type="scientific">Melghirimyces thermohalophilus</name>
    <dbReference type="NCBI Taxonomy" id="1236220"/>
    <lineage>
        <taxon>Bacteria</taxon>
        <taxon>Bacillati</taxon>
        <taxon>Bacillota</taxon>
        <taxon>Bacilli</taxon>
        <taxon>Bacillales</taxon>
        <taxon>Thermoactinomycetaceae</taxon>
        <taxon>Melghirimyces</taxon>
    </lineage>
</organism>
<evidence type="ECO:0000259" key="8">
    <source>
        <dbReference type="Pfam" id="PF17042"/>
    </source>
</evidence>
<reference evidence="9 10" key="1">
    <citation type="submission" date="2016-10" db="EMBL/GenBank/DDBJ databases">
        <authorList>
            <person name="de Groot N.N."/>
        </authorList>
    </citation>
    <scope>NUCLEOTIDE SEQUENCE [LARGE SCALE GENOMIC DNA]</scope>
    <source>
        <strain evidence="9 10">DSM 45514</strain>
    </source>
</reference>
<dbReference type="SUPFAM" id="SSF142764">
    <property type="entry name" value="YgbK-like"/>
    <property type="match status" value="1"/>
</dbReference>
<accession>A0A1G6NMY3</accession>
<dbReference type="InterPro" id="IPR031475">
    <property type="entry name" value="NBD_C"/>
</dbReference>
<dbReference type="RefSeq" id="WP_091570842.1">
    <property type="nucleotide sequence ID" value="NZ_FMZA01000013.1"/>
</dbReference>
<comment type="similarity">
    <text evidence="1">Belongs to the four-carbon acid sugar kinase family.</text>
</comment>
<protein>
    <submittedName>
        <fullName evidence="9">Uncharacterized conserved protein YgbK, DUF1537 family</fullName>
    </submittedName>
</protein>
<dbReference type="GO" id="GO:0016301">
    <property type="term" value="F:kinase activity"/>
    <property type="evidence" value="ECO:0007669"/>
    <property type="project" value="UniProtKB-KW"/>
</dbReference>
<evidence type="ECO:0000256" key="6">
    <source>
        <dbReference type="ARBA" id="ARBA00023277"/>
    </source>
</evidence>
<dbReference type="Pfam" id="PF17042">
    <property type="entry name" value="NBD_C"/>
    <property type="match status" value="1"/>
</dbReference>
<dbReference type="GO" id="GO:0005524">
    <property type="term" value="F:ATP binding"/>
    <property type="evidence" value="ECO:0007669"/>
    <property type="project" value="UniProtKB-KW"/>
</dbReference>
<evidence type="ECO:0000256" key="1">
    <source>
        <dbReference type="ARBA" id="ARBA00005715"/>
    </source>
</evidence>
<sequence length="422" mass="44968">MEGIHVNRDPAIGVIADDLTGAGDTGVQFVAKGLEVSVLFCPEASLGATDGIVLETDSRTLAPTAAAKAVSQAVRWLKEQGTKLYYKKIDSTLRGNVGSEVQAALDESGLPFAVIAPAYPKMGRATEGGIHYVKGVPVHETEVARDPRTPVTESDLSRLLTAQTGEKTMLFPRGSGEDWAERLANCRKKGIRLLIFDAATDEDLVRIVQQLRQHAVLWVGSAGLAEHLLPALGEEKREELPETRGPVLTVSGSMSQVTQRQVKRMLQEPGTEILELDPTRLLFADPPSLEDAMERAGRVLKQGRDLVIYVGSGDTTGAKPAGWNRAEAGERIVGELGKLAGEVIRQNQVERLILTGGDTAKSVCRHIGAQGLTLKGEVEPGLPIGTLLGGPSGLAVTKAGAFGSDVSLVEANHRLKGTKVYE</sequence>
<evidence type="ECO:0000259" key="7">
    <source>
        <dbReference type="Pfam" id="PF07005"/>
    </source>
</evidence>
<dbReference type="OrthoDB" id="9778478at2"/>
<dbReference type="Proteomes" id="UP000199387">
    <property type="component" value="Unassembled WGS sequence"/>
</dbReference>
<evidence type="ECO:0000256" key="3">
    <source>
        <dbReference type="ARBA" id="ARBA00022741"/>
    </source>
</evidence>
<feature type="domain" description="Four-carbon acid sugar kinase nucleotide binding" evidence="8">
    <location>
        <begin position="248"/>
        <end position="405"/>
    </location>
</feature>
<evidence type="ECO:0000256" key="2">
    <source>
        <dbReference type="ARBA" id="ARBA00022679"/>
    </source>
</evidence>
<keyword evidence="2" id="KW-0808">Transferase</keyword>
<evidence type="ECO:0000313" key="9">
    <source>
        <dbReference type="EMBL" id="SDC69263.1"/>
    </source>
</evidence>
<keyword evidence="10" id="KW-1185">Reference proteome</keyword>
<proteinExistence type="inferred from homology"/>
<dbReference type="Gene3D" id="3.40.50.10840">
    <property type="entry name" value="Putative sugar-binding, N-terminal domain"/>
    <property type="match status" value="1"/>
</dbReference>
<dbReference type="Gene3D" id="3.40.980.20">
    <property type="entry name" value="Four-carbon acid sugar kinase, nucleotide binding domain"/>
    <property type="match status" value="1"/>
</dbReference>